<reference evidence="1" key="2">
    <citation type="journal article" date="2015" name="Fish Shellfish Immunol.">
        <title>Early steps in the European eel (Anguilla anguilla)-Vibrio vulnificus interaction in the gills: Role of the RtxA13 toxin.</title>
        <authorList>
            <person name="Callol A."/>
            <person name="Pajuelo D."/>
            <person name="Ebbesson L."/>
            <person name="Teles M."/>
            <person name="MacKenzie S."/>
            <person name="Amaro C."/>
        </authorList>
    </citation>
    <scope>NUCLEOTIDE SEQUENCE</scope>
</reference>
<protein>
    <submittedName>
        <fullName evidence="1">Uncharacterized protein</fullName>
    </submittedName>
</protein>
<evidence type="ECO:0000313" key="1">
    <source>
        <dbReference type="EMBL" id="JAI05464.1"/>
    </source>
</evidence>
<accession>A0A0E9XUV0</accession>
<reference evidence="1" key="1">
    <citation type="submission" date="2014-11" db="EMBL/GenBank/DDBJ databases">
        <authorList>
            <person name="Amaro Gonzalez C."/>
        </authorList>
    </citation>
    <scope>NUCLEOTIDE SEQUENCE</scope>
</reference>
<sequence>MFLACKCQSITMARSTNMYILTYTASYGISALKSDTNCHFISLNYFVSMNKTV</sequence>
<dbReference type="AlphaFoldDB" id="A0A0E9XUV0"/>
<proteinExistence type="predicted"/>
<organism evidence="1">
    <name type="scientific">Anguilla anguilla</name>
    <name type="common">European freshwater eel</name>
    <name type="synonym">Muraena anguilla</name>
    <dbReference type="NCBI Taxonomy" id="7936"/>
    <lineage>
        <taxon>Eukaryota</taxon>
        <taxon>Metazoa</taxon>
        <taxon>Chordata</taxon>
        <taxon>Craniata</taxon>
        <taxon>Vertebrata</taxon>
        <taxon>Euteleostomi</taxon>
        <taxon>Actinopterygii</taxon>
        <taxon>Neopterygii</taxon>
        <taxon>Teleostei</taxon>
        <taxon>Anguilliformes</taxon>
        <taxon>Anguillidae</taxon>
        <taxon>Anguilla</taxon>
    </lineage>
</organism>
<name>A0A0E9XUV0_ANGAN</name>
<dbReference type="EMBL" id="GBXM01003114">
    <property type="protein sequence ID" value="JAI05464.1"/>
    <property type="molecule type" value="Transcribed_RNA"/>
</dbReference>